<keyword evidence="4 9" id="KW-0812">Transmembrane</keyword>
<comment type="function">
    <text evidence="9 10">This protein specifically catalyzes the removal of signal peptides from prolipoproteins.</text>
</comment>
<evidence type="ECO:0000256" key="10">
    <source>
        <dbReference type="RuleBase" id="RU000594"/>
    </source>
</evidence>
<evidence type="ECO:0000256" key="9">
    <source>
        <dbReference type="HAMAP-Rule" id="MF_00161"/>
    </source>
</evidence>
<dbReference type="InterPro" id="IPR001872">
    <property type="entry name" value="Peptidase_A8"/>
</dbReference>
<evidence type="ECO:0000256" key="11">
    <source>
        <dbReference type="RuleBase" id="RU004181"/>
    </source>
</evidence>
<reference evidence="12 13" key="1">
    <citation type="journal article" date="2015" name="Genome Announc.">
        <title>Expanding the biotechnology potential of lactobacilli through comparative genomics of 213 strains and associated genera.</title>
        <authorList>
            <person name="Sun Z."/>
            <person name="Harris H.M."/>
            <person name="McCann A."/>
            <person name="Guo C."/>
            <person name="Argimon S."/>
            <person name="Zhang W."/>
            <person name="Yang X."/>
            <person name="Jeffery I.B."/>
            <person name="Cooney J.C."/>
            <person name="Kagawa T.F."/>
            <person name="Liu W."/>
            <person name="Song Y."/>
            <person name="Salvetti E."/>
            <person name="Wrobel A."/>
            <person name="Rasinkangas P."/>
            <person name="Parkhill J."/>
            <person name="Rea M.C."/>
            <person name="O'Sullivan O."/>
            <person name="Ritari J."/>
            <person name="Douillard F.P."/>
            <person name="Paul Ross R."/>
            <person name="Yang R."/>
            <person name="Briner A.E."/>
            <person name="Felis G.E."/>
            <person name="de Vos W.M."/>
            <person name="Barrangou R."/>
            <person name="Klaenhammer T.R."/>
            <person name="Caufield P.W."/>
            <person name="Cui Y."/>
            <person name="Zhang H."/>
            <person name="O'Toole P.W."/>
        </authorList>
    </citation>
    <scope>NUCLEOTIDE SEQUENCE [LARGE SCALE GENOMIC DNA]</scope>
    <source>
        <strain evidence="12 13">DSM 6035</strain>
    </source>
</reference>
<dbReference type="EC" id="3.4.23.36" evidence="9"/>
<dbReference type="GO" id="GO:0005886">
    <property type="term" value="C:plasma membrane"/>
    <property type="evidence" value="ECO:0007669"/>
    <property type="project" value="UniProtKB-SubCell"/>
</dbReference>
<comment type="catalytic activity">
    <reaction evidence="9 10">
        <text>Release of signal peptides from bacterial membrane prolipoproteins. Hydrolyzes -Xaa-Yaa-Zaa-|-(S,diacylglyceryl)Cys-, in which Xaa is hydrophobic (preferably Leu), and Yaa (Ala or Ser) and Zaa (Gly or Ala) have small, neutral side chains.</text>
        <dbReference type="EC" id="3.4.23.36"/>
    </reaction>
</comment>
<dbReference type="PRINTS" id="PR00781">
    <property type="entry name" value="LIPOSIGPTASE"/>
</dbReference>
<evidence type="ECO:0000256" key="7">
    <source>
        <dbReference type="ARBA" id="ARBA00022989"/>
    </source>
</evidence>
<feature type="transmembrane region" description="Helical" evidence="9">
    <location>
        <begin position="86"/>
        <end position="103"/>
    </location>
</feature>
<comment type="pathway">
    <text evidence="9">Protein modification; lipoprotein biosynthesis (signal peptide cleavage).</text>
</comment>
<dbReference type="Pfam" id="PF01252">
    <property type="entry name" value="Peptidase_A8"/>
    <property type="match status" value="1"/>
</dbReference>
<dbReference type="UniPathway" id="UPA00665"/>
<dbReference type="Proteomes" id="UP000051412">
    <property type="component" value="Unassembled WGS sequence"/>
</dbReference>
<dbReference type="GO" id="GO:0006508">
    <property type="term" value="P:proteolysis"/>
    <property type="evidence" value="ECO:0007669"/>
    <property type="project" value="UniProtKB-KW"/>
</dbReference>
<keyword evidence="7 9" id="KW-1133">Transmembrane helix</keyword>
<keyword evidence="5 9" id="KW-0064">Aspartyl protease</keyword>
<evidence type="ECO:0000256" key="6">
    <source>
        <dbReference type="ARBA" id="ARBA00022801"/>
    </source>
</evidence>
<evidence type="ECO:0000313" key="13">
    <source>
        <dbReference type="Proteomes" id="UP000051412"/>
    </source>
</evidence>
<dbReference type="PANTHER" id="PTHR33695:SF1">
    <property type="entry name" value="LIPOPROTEIN SIGNAL PEPTIDASE"/>
    <property type="match status" value="1"/>
</dbReference>
<keyword evidence="2 9" id="KW-1003">Cell membrane</keyword>
<proteinExistence type="inferred from homology"/>
<name>A0A0R1XC74_9LACO</name>
<evidence type="ECO:0000256" key="1">
    <source>
        <dbReference type="ARBA" id="ARBA00006139"/>
    </source>
</evidence>
<keyword evidence="13" id="KW-1185">Reference proteome</keyword>
<dbReference type="PATRIC" id="fig|1423782.4.peg.555"/>
<dbReference type="PROSITE" id="PS00855">
    <property type="entry name" value="SPASE_II"/>
    <property type="match status" value="1"/>
</dbReference>
<organism evidence="12 13">
    <name type="scientific">Limosilactobacillus panis DSM 6035</name>
    <dbReference type="NCBI Taxonomy" id="1423782"/>
    <lineage>
        <taxon>Bacteria</taxon>
        <taxon>Bacillati</taxon>
        <taxon>Bacillota</taxon>
        <taxon>Bacilli</taxon>
        <taxon>Lactobacillales</taxon>
        <taxon>Lactobacillaceae</taxon>
        <taxon>Limosilactobacillus</taxon>
    </lineage>
</organism>
<evidence type="ECO:0000256" key="5">
    <source>
        <dbReference type="ARBA" id="ARBA00022750"/>
    </source>
</evidence>
<evidence type="ECO:0000256" key="4">
    <source>
        <dbReference type="ARBA" id="ARBA00022692"/>
    </source>
</evidence>
<keyword evidence="6 9" id="KW-0378">Hydrolase</keyword>
<feature type="transmembrane region" description="Helical" evidence="9">
    <location>
        <begin position="123"/>
        <end position="144"/>
    </location>
</feature>
<feature type="active site" evidence="9">
    <location>
        <position position="129"/>
    </location>
</feature>
<evidence type="ECO:0000256" key="8">
    <source>
        <dbReference type="ARBA" id="ARBA00023136"/>
    </source>
</evidence>
<protein>
    <recommendedName>
        <fullName evidence="9">Lipoprotein signal peptidase</fullName>
        <ecNumber evidence="9">3.4.23.36</ecNumber>
    </recommendedName>
    <alternativeName>
        <fullName evidence="9">Prolipoprotein signal peptidase</fullName>
    </alternativeName>
    <alternativeName>
        <fullName evidence="9">Signal peptidase II</fullName>
        <shortName evidence="9">SPase II</shortName>
    </alternativeName>
</protein>
<dbReference type="PANTHER" id="PTHR33695">
    <property type="entry name" value="LIPOPROTEIN SIGNAL PEPTIDASE"/>
    <property type="match status" value="1"/>
</dbReference>
<dbReference type="AlphaFoldDB" id="A0A0R1XC74"/>
<evidence type="ECO:0000256" key="3">
    <source>
        <dbReference type="ARBA" id="ARBA00022670"/>
    </source>
</evidence>
<evidence type="ECO:0000313" key="12">
    <source>
        <dbReference type="EMBL" id="KRM26052.1"/>
    </source>
</evidence>
<dbReference type="OrthoDB" id="9810259at2"/>
<dbReference type="HAMAP" id="MF_00161">
    <property type="entry name" value="LspA"/>
    <property type="match status" value="1"/>
</dbReference>
<dbReference type="NCBIfam" id="TIGR00077">
    <property type="entry name" value="lspA"/>
    <property type="match status" value="1"/>
</dbReference>
<dbReference type="GO" id="GO:0004190">
    <property type="term" value="F:aspartic-type endopeptidase activity"/>
    <property type="evidence" value="ECO:0007669"/>
    <property type="project" value="UniProtKB-UniRule"/>
</dbReference>
<feature type="active site" evidence="9">
    <location>
        <position position="113"/>
    </location>
</feature>
<feature type="transmembrane region" description="Helical" evidence="9">
    <location>
        <begin position="61"/>
        <end position="79"/>
    </location>
</feature>
<comment type="caution">
    <text evidence="9">Lacks conserved residue(s) required for the propagation of feature annotation.</text>
</comment>
<dbReference type="STRING" id="1423782.FD32_GL000538"/>
<gene>
    <name evidence="9" type="primary">lspA</name>
    <name evidence="12" type="ORF">FD32_GL000538</name>
</gene>
<dbReference type="RefSeq" id="WP_047770139.1">
    <property type="nucleotide sequence ID" value="NZ_AZGM01000099.1"/>
</dbReference>
<keyword evidence="3 9" id="KW-0645">Protease</keyword>
<comment type="subcellular location">
    <subcellularLocation>
        <location evidence="9">Cell membrane</location>
        <topology evidence="9">Multi-pass membrane protein</topology>
    </subcellularLocation>
</comment>
<comment type="caution">
    <text evidence="12">The sequence shown here is derived from an EMBL/GenBank/DDBJ whole genome shotgun (WGS) entry which is preliminary data.</text>
</comment>
<keyword evidence="8 9" id="KW-0472">Membrane</keyword>
<sequence length="149" mass="16950">MMVIISFVLVLVLVVIDQLVKHWVVASVALNTAHPLLPHFLALTNLRNNGAAWSILEGQQWFFSLVTVVALAVILYLFYRWRHNPRLLLPLSFVLAGAVGNFIDRIQQGYVVDMFETLFVNFPVFNVADCCLTIGVVWLVIIIIREEEE</sequence>
<evidence type="ECO:0000256" key="2">
    <source>
        <dbReference type="ARBA" id="ARBA00022475"/>
    </source>
</evidence>
<comment type="similarity">
    <text evidence="1 9 11">Belongs to the peptidase A8 family.</text>
</comment>
<accession>A0A0R1XC74</accession>
<dbReference type="EMBL" id="AZGM01000099">
    <property type="protein sequence ID" value="KRM26052.1"/>
    <property type="molecule type" value="Genomic_DNA"/>
</dbReference>